<dbReference type="Gene3D" id="3.40.50.200">
    <property type="entry name" value="Peptidase S8/S53 domain"/>
    <property type="match status" value="1"/>
</dbReference>
<evidence type="ECO:0000256" key="5">
    <source>
        <dbReference type="PROSITE-ProRule" id="PRU01240"/>
    </source>
</evidence>
<dbReference type="SUPFAM" id="SSF52743">
    <property type="entry name" value="Subtilisin-like"/>
    <property type="match status" value="1"/>
</dbReference>
<dbReference type="Pfam" id="PF00082">
    <property type="entry name" value="Peptidase_S8"/>
    <property type="match status" value="1"/>
</dbReference>
<evidence type="ECO:0000313" key="9">
    <source>
        <dbReference type="EMBL" id="GER00583.1"/>
    </source>
</evidence>
<evidence type="ECO:0000256" key="3">
    <source>
        <dbReference type="ARBA" id="ARBA00022801"/>
    </source>
</evidence>
<dbReference type="AlphaFoldDB" id="A0A5A7MWZ2"/>
<dbReference type="RefSeq" id="WP_150002107.1">
    <property type="nucleotide sequence ID" value="NZ_BKCM01000005.1"/>
</dbReference>
<name>A0A5A7MWZ2_9PROT</name>
<dbReference type="PROSITE" id="PS00136">
    <property type="entry name" value="SUBTILASE_ASP"/>
    <property type="match status" value="1"/>
</dbReference>
<dbReference type="Gene3D" id="3.30.70.80">
    <property type="entry name" value="Peptidase S8 propeptide/proteinase inhibitor I9"/>
    <property type="match status" value="1"/>
</dbReference>
<dbReference type="PRINTS" id="PR00723">
    <property type="entry name" value="SUBTILISIN"/>
</dbReference>
<evidence type="ECO:0000256" key="2">
    <source>
        <dbReference type="ARBA" id="ARBA00022670"/>
    </source>
</evidence>
<comment type="caution">
    <text evidence="9">The sequence shown here is derived from an EMBL/GenBank/DDBJ whole genome shotgun (WGS) entry which is preliminary data.</text>
</comment>
<dbReference type="SUPFAM" id="SSF54897">
    <property type="entry name" value="Protease propeptides/inhibitors"/>
    <property type="match status" value="1"/>
</dbReference>
<evidence type="ECO:0000256" key="1">
    <source>
        <dbReference type="ARBA" id="ARBA00011073"/>
    </source>
</evidence>
<dbReference type="PROSITE" id="PS00137">
    <property type="entry name" value="SUBTILASE_HIS"/>
    <property type="match status" value="1"/>
</dbReference>
<dbReference type="PANTHER" id="PTHR43806">
    <property type="entry name" value="PEPTIDASE S8"/>
    <property type="match status" value="1"/>
</dbReference>
<dbReference type="Proteomes" id="UP000325187">
    <property type="component" value="Unassembled WGS sequence"/>
</dbReference>
<dbReference type="InterPro" id="IPR023827">
    <property type="entry name" value="Peptidase_S8_Asp-AS"/>
</dbReference>
<comment type="similarity">
    <text evidence="1 5 6">Belongs to the peptidase S8 family.</text>
</comment>
<dbReference type="PROSITE" id="PS51892">
    <property type="entry name" value="SUBTILASE"/>
    <property type="match status" value="1"/>
</dbReference>
<keyword evidence="10" id="KW-1185">Reference proteome</keyword>
<dbReference type="InterPro" id="IPR000209">
    <property type="entry name" value="Peptidase_S8/S53_dom"/>
</dbReference>
<evidence type="ECO:0000259" key="7">
    <source>
        <dbReference type="Pfam" id="PF00082"/>
    </source>
</evidence>
<dbReference type="InterPro" id="IPR023828">
    <property type="entry name" value="Peptidase_S8_Ser-AS"/>
</dbReference>
<evidence type="ECO:0000259" key="8">
    <source>
        <dbReference type="Pfam" id="PF05922"/>
    </source>
</evidence>
<dbReference type="InterPro" id="IPR036852">
    <property type="entry name" value="Peptidase_S8/S53_dom_sf"/>
</dbReference>
<keyword evidence="2 5" id="KW-0645">Protease</keyword>
<proteinExistence type="inferred from homology"/>
<sequence length="366" mass="37149">MTVFAQACIAQSETDNRAVSIEMREYIQDNYIFVFKPGVDSADARGRANMLAAQANAKPQHVYKSAIKGFSAKMSPAAAQRLAANNPSIAYYEPDGLVFATMGKPGGGGSDLPPQTTPWGIARVNGGVDGTGLTAWVIDSGIDLDHEDLNVDTARAANFVSSGKNTPNDGNGHGTHVAGTIAAIDNGVGVVGVAAGATVVPVRVLDNRGSGSFSGVIAGIDYVAANGAPGDVANMSLGGGFSQALNDAVIAAADTGVKFAIAAGNEAQDTNNVSPGSTEHPNVYTVSATDSNDVFASFSNFGNPPVDCAAPGVSILSTWNDGGLNTISGTSMATPHVAGILLLGPAVFDRTANNDPDGFPDPICVH</sequence>
<evidence type="ECO:0000313" key="10">
    <source>
        <dbReference type="Proteomes" id="UP000325187"/>
    </source>
</evidence>
<dbReference type="GO" id="GO:0005615">
    <property type="term" value="C:extracellular space"/>
    <property type="evidence" value="ECO:0007669"/>
    <property type="project" value="TreeGrafter"/>
</dbReference>
<dbReference type="InterPro" id="IPR015500">
    <property type="entry name" value="Peptidase_S8_subtilisin-rel"/>
</dbReference>
<dbReference type="InterPro" id="IPR010259">
    <property type="entry name" value="S8pro/Inhibitor_I9"/>
</dbReference>
<feature type="domain" description="Inhibitor I9" evidence="8">
    <location>
        <begin position="31"/>
        <end position="96"/>
    </location>
</feature>
<protein>
    <submittedName>
        <fullName evidence="9">Uncharacterized protein</fullName>
    </submittedName>
</protein>
<dbReference type="Pfam" id="PF05922">
    <property type="entry name" value="Inhibitor_I9"/>
    <property type="match status" value="1"/>
</dbReference>
<dbReference type="PROSITE" id="PS00138">
    <property type="entry name" value="SUBTILASE_SER"/>
    <property type="match status" value="1"/>
</dbReference>
<feature type="active site" description="Charge relay system" evidence="5">
    <location>
        <position position="331"/>
    </location>
</feature>
<keyword evidence="3 5" id="KW-0378">Hydrolase</keyword>
<keyword evidence="4 5" id="KW-0720">Serine protease</keyword>
<dbReference type="GO" id="GO:0006508">
    <property type="term" value="P:proteolysis"/>
    <property type="evidence" value="ECO:0007669"/>
    <property type="project" value="UniProtKB-KW"/>
</dbReference>
<dbReference type="InterPro" id="IPR022398">
    <property type="entry name" value="Peptidase_S8_His-AS"/>
</dbReference>
<feature type="active site" description="Charge relay system" evidence="5">
    <location>
        <position position="173"/>
    </location>
</feature>
<dbReference type="InterPro" id="IPR050131">
    <property type="entry name" value="Peptidase_S8_subtilisin-like"/>
</dbReference>
<dbReference type="InterPro" id="IPR037045">
    <property type="entry name" value="S8pro/Inhibitor_I9_sf"/>
</dbReference>
<feature type="active site" description="Charge relay system" evidence="5">
    <location>
        <position position="139"/>
    </location>
</feature>
<organism evidence="9 10">
    <name type="scientific">Iodidimonas gelatinilytica</name>
    <dbReference type="NCBI Taxonomy" id="1236966"/>
    <lineage>
        <taxon>Bacteria</taxon>
        <taxon>Pseudomonadati</taxon>
        <taxon>Pseudomonadota</taxon>
        <taxon>Alphaproteobacteria</taxon>
        <taxon>Iodidimonadales</taxon>
        <taxon>Iodidimonadaceae</taxon>
        <taxon>Iodidimonas</taxon>
    </lineage>
</organism>
<dbReference type="EMBL" id="BKCM01000005">
    <property type="protein sequence ID" value="GER00583.1"/>
    <property type="molecule type" value="Genomic_DNA"/>
</dbReference>
<gene>
    <name evidence="9" type="ORF">JCM17845_12060</name>
</gene>
<feature type="domain" description="Peptidase S8/S53" evidence="7">
    <location>
        <begin position="133"/>
        <end position="343"/>
    </location>
</feature>
<evidence type="ECO:0000256" key="6">
    <source>
        <dbReference type="RuleBase" id="RU003355"/>
    </source>
</evidence>
<dbReference type="GO" id="GO:0004252">
    <property type="term" value="F:serine-type endopeptidase activity"/>
    <property type="evidence" value="ECO:0007669"/>
    <property type="project" value="UniProtKB-UniRule"/>
</dbReference>
<dbReference type="PANTHER" id="PTHR43806:SF11">
    <property type="entry name" value="CEREVISIN-RELATED"/>
    <property type="match status" value="1"/>
</dbReference>
<evidence type="ECO:0000256" key="4">
    <source>
        <dbReference type="ARBA" id="ARBA00022825"/>
    </source>
</evidence>
<accession>A0A5A7MWZ2</accession>
<reference evidence="9 10" key="1">
    <citation type="submission" date="2019-09" db="EMBL/GenBank/DDBJ databases">
        <title>NBRP : Genome information of microbial organism related human and environment.</title>
        <authorList>
            <person name="Hattori M."/>
            <person name="Oshima K."/>
            <person name="Inaba H."/>
            <person name="Suda W."/>
            <person name="Sakamoto M."/>
            <person name="Iino T."/>
            <person name="Kitahara M."/>
            <person name="Oshida Y."/>
            <person name="Iida T."/>
            <person name="Kudo T."/>
            <person name="Itoh T."/>
            <person name="Ohkuma M."/>
        </authorList>
    </citation>
    <scope>NUCLEOTIDE SEQUENCE [LARGE SCALE GENOMIC DNA]</scope>
    <source>
        <strain evidence="9 10">Mie-1</strain>
    </source>
</reference>